<dbReference type="InterPro" id="IPR018060">
    <property type="entry name" value="HTH_AraC"/>
</dbReference>
<feature type="domain" description="HTH araC/xylS-type" evidence="3">
    <location>
        <begin position="2"/>
        <end position="52"/>
    </location>
</feature>
<name>A0ABY5HJC9_9GAMM</name>
<gene>
    <name evidence="4" type="ORF">KDW95_19340</name>
</gene>
<keyword evidence="2" id="KW-0804">Transcription</keyword>
<evidence type="ECO:0000313" key="5">
    <source>
        <dbReference type="Proteomes" id="UP001058461"/>
    </source>
</evidence>
<dbReference type="Proteomes" id="UP001058461">
    <property type="component" value="Chromosome"/>
</dbReference>
<evidence type="ECO:0000313" key="4">
    <source>
        <dbReference type="EMBL" id="UTW11389.1"/>
    </source>
</evidence>
<accession>A0ABY5HJC9</accession>
<proteinExistence type="predicted"/>
<evidence type="ECO:0000256" key="1">
    <source>
        <dbReference type="ARBA" id="ARBA00023015"/>
    </source>
</evidence>
<evidence type="ECO:0000256" key="2">
    <source>
        <dbReference type="ARBA" id="ARBA00023163"/>
    </source>
</evidence>
<dbReference type="InterPro" id="IPR009057">
    <property type="entry name" value="Homeodomain-like_sf"/>
</dbReference>
<organism evidence="4 5">
    <name type="scientific">Marinobacterium rhizophilum</name>
    <dbReference type="NCBI Taxonomy" id="420402"/>
    <lineage>
        <taxon>Bacteria</taxon>
        <taxon>Pseudomonadati</taxon>
        <taxon>Pseudomonadota</taxon>
        <taxon>Gammaproteobacteria</taxon>
        <taxon>Oceanospirillales</taxon>
        <taxon>Oceanospirillaceae</taxon>
        <taxon>Marinobacterium</taxon>
    </lineage>
</organism>
<sequence length="52" mass="5776">MDQARDSIDAHLGESISLADLACCVGVTARTLQNGFQRFLDCTPTEYIREFP</sequence>
<keyword evidence="5" id="KW-1185">Reference proteome</keyword>
<dbReference type="SUPFAM" id="SSF46689">
    <property type="entry name" value="Homeodomain-like"/>
    <property type="match status" value="1"/>
</dbReference>
<dbReference type="EMBL" id="CP073347">
    <property type="protein sequence ID" value="UTW11389.1"/>
    <property type="molecule type" value="Genomic_DNA"/>
</dbReference>
<dbReference type="PROSITE" id="PS01124">
    <property type="entry name" value="HTH_ARAC_FAMILY_2"/>
    <property type="match status" value="1"/>
</dbReference>
<dbReference type="Gene3D" id="1.10.10.60">
    <property type="entry name" value="Homeodomain-like"/>
    <property type="match status" value="1"/>
</dbReference>
<evidence type="ECO:0000259" key="3">
    <source>
        <dbReference type="PROSITE" id="PS01124"/>
    </source>
</evidence>
<keyword evidence="1" id="KW-0805">Transcription regulation</keyword>
<protein>
    <submittedName>
        <fullName evidence="4">Helix-turn-helix transcriptional regulator</fullName>
    </submittedName>
</protein>
<reference evidence="4" key="1">
    <citation type="submission" date="2021-04" db="EMBL/GenBank/DDBJ databases">
        <title>Oceanospirillales bacteria with DddD are important DMSP degraders in coastal seawater.</title>
        <authorList>
            <person name="Liu J."/>
        </authorList>
    </citation>
    <scope>NUCLEOTIDE SEQUENCE</scope>
    <source>
        <strain evidence="4">D13-1</strain>
    </source>
</reference>